<keyword evidence="2" id="KW-0614">Plasmid</keyword>
<feature type="region of interest" description="Disordered" evidence="1">
    <location>
        <begin position="114"/>
        <end position="185"/>
    </location>
</feature>
<evidence type="ECO:0000256" key="1">
    <source>
        <dbReference type="SAM" id="MobiDB-lite"/>
    </source>
</evidence>
<dbReference type="EMBL" id="EF407947">
    <property type="protein sequence ID" value="ABQ95645.1"/>
    <property type="molecule type" value="Genomic_DNA"/>
</dbReference>
<accession>A6MNA1</accession>
<dbReference type="AlphaFoldDB" id="A6MNA1"/>
<name>A6MNA1_9DEIN</name>
<reference evidence="2" key="1">
    <citation type="journal article" date="2007" name="Plasmid">
        <title>Sequence analysis and characterizations of two novel plasmids isolated from Thermus sp. 4C.</title>
        <authorList>
            <person name="Ruan L."/>
            <person name="Xu X."/>
        </authorList>
    </citation>
    <scope>NUCLEOTIDE SEQUENCE</scope>
    <source>
        <strain evidence="2">4C</strain>
        <plasmid evidence="2">pS4C</plasmid>
    </source>
</reference>
<geneLocation type="plasmid" evidence="2">
    <name>pS4C</name>
</geneLocation>
<feature type="region of interest" description="Disordered" evidence="1">
    <location>
        <begin position="1"/>
        <end position="20"/>
    </location>
</feature>
<sequence length="185" mass="20577">MVPHLRPPPHFPDKPLHQVGAPQVRPKHLGVPVELQEGPRILYPKPHHPRVPRTPGGLHLLQGPKGFIPALRPVHPPQVLRQQAPVPRPHLGQAPPHPVHHAPLPFRLRVDPADRFRKPGQPVGDEEQYPPQAPLPKLPQDPLPSQGALRGQQPKPQDPPLPIRGDAQGHIHAFPYDPFSFPEDL</sequence>
<feature type="compositionally biased region" description="Pro residues" evidence="1">
    <location>
        <begin position="131"/>
        <end position="142"/>
    </location>
</feature>
<proteinExistence type="predicted"/>
<organism evidence="2">
    <name type="scientific">Thermus sp. 4C</name>
    <dbReference type="NCBI Taxonomy" id="446041"/>
    <lineage>
        <taxon>Bacteria</taxon>
        <taxon>Thermotogati</taxon>
        <taxon>Deinococcota</taxon>
        <taxon>Deinococci</taxon>
        <taxon>Thermales</taxon>
        <taxon>Thermaceae</taxon>
        <taxon>Thermus</taxon>
    </lineage>
</organism>
<feature type="compositionally biased region" description="Pro residues" evidence="1">
    <location>
        <begin position="1"/>
        <end position="10"/>
    </location>
</feature>
<protein>
    <submittedName>
        <fullName evidence="2">Uncharacterized protein</fullName>
    </submittedName>
</protein>
<evidence type="ECO:0000313" key="2">
    <source>
        <dbReference type="EMBL" id="ABQ95645.1"/>
    </source>
</evidence>